<organism evidence="2 3">
    <name type="scientific">Cucumis sativus</name>
    <name type="common">Cucumber</name>
    <dbReference type="NCBI Taxonomy" id="3659"/>
    <lineage>
        <taxon>Eukaryota</taxon>
        <taxon>Viridiplantae</taxon>
        <taxon>Streptophyta</taxon>
        <taxon>Embryophyta</taxon>
        <taxon>Tracheophyta</taxon>
        <taxon>Spermatophyta</taxon>
        <taxon>Magnoliopsida</taxon>
        <taxon>eudicotyledons</taxon>
        <taxon>Gunneridae</taxon>
        <taxon>Pentapetalae</taxon>
        <taxon>rosids</taxon>
        <taxon>fabids</taxon>
        <taxon>Cucurbitales</taxon>
        <taxon>Cucurbitaceae</taxon>
        <taxon>Benincaseae</taxon>
        <taxon>Cucumis</taxon>
    </lineage>
</organism>
<reference evidence="2 3" key="3">
    <citation type="journal article" date="2010" name="BMC Genomics">
        <title>Transcriptome sequencing and comparative analysis of cucumber flowers with different sex types.</title>
        <authorList>
            <person name="Guo S."/>
            <person name="Zheng Y."/>
            <person name="Joung J.G."/>
            <person name="Liu S."/>
            <person name="Zhang Z."/>
            <person name="Crasta O.R."/>
            <person name="Sobral B.W."/>
            <person name="Xu Y."/>
            <person name="Huang S."/>
            <person name="Fei Z."/>
        </authorList>
    </citation>
    <scope>NUCLEOTIDE SEQUENCE [LARGE SCALE GENOMIC DNA]</scope>
    <source>
        <strain evidence="3">cv. 9930</strain>
    </source>
</reference>
<dbReference type="Gramene" id="KGN66183">
    <property type="protein sequence ID" value="KGN66183"/>
    <property type="gene ID" value="Csa_1G574990"/>
</dbReference>
<protein>
    <submittedName>
        <fullName evidence="2">Uncharacterized protein</fullName>
    </submittedName>
</protein>
<evidence type="ECO:0000256" key="1">
    <source>
        <dbReference type="SAM" id="MobiDB-lite"/>
    </source>
</evidence>
<reference evidence="2 3" key="4">
    <citation type="journal article" date="2011" name="BMC Genomics">
        <title>RNA-Seq improves annotation of protein-coding genes in the cucumber genome.</title>
        <authorList>
            <person name="Li Z."/>
            <person name="Zhang Z."/>
            <person name="Yan P."/>
            <person name="Huang S."/>
            <person name="Fei Z."/>
            <person name="Lin K."/>
        </authorList>
    </citation>
    <scope>NUCLEOTIDE SEQUENCE [LARGE SCALE GENOMIC DNA]</scope>
    <source>
        <strain evidence="3">cv. 9930</strain>
    </source>
</reference>
<proteinExistence type="predicted"/>
<dbReference type="AlphaFoldDB" id="A0A0A0LWP1"/>
<sequence length="60" mass="6268">MGLKHGSRALGQAADSSDIKESPNDAGTGPGSPSLKLIYKDFIFPSVPLLKVSILNLSPM</sequence>
<evidence type="ECO:0000313" key="3">
    <source>
        <dbReference type="Proteomes" id="UP000029981"/>
    </source>
</evidence>
<evidence type="ECO:0000313" key="2">
    <source>
        <dbReference type="EMBL" id="KGN66183.1"/>
    </source>
</evidence>
<keyword evidence="3" id="KW-1185">Reference proteome</keyword>
<gene>
    <name evidence="2" type="ORF">Csa_1G574990</name>
</gene>
<feature type="region of interest" description="Disordered" evidence="1">
    <location>
        <begin position="1"/>
        <end position="32"/>
    </location>
</feature>
<dbReference type="EMBL" id="CM002922">
    <property type="protein sequence ID" value="KGN66183.1"/>
    <property type="molecule type" value="Genomic_DNA"/>
</dbReference>
<name>A0A0A0LWP1_CUCSA</name>
<accession>A0A0A0LWP1</accession>
<reference evidence="2 3" key="1">
    <citation type="journal article" date="2009" name="Nat. Genet.">
        <title>The genome of the cucumber, Cucumis sativus L.</title>
        <authorList>
            <person name="Huang S."/>
            <person name="Li R."/>
            <person name="Zhang Z."/>
            <person name="Li L."/>
            <person name="Gu X."/>
            <person name="Fan W."/>
            <person name="Lucas W.J."/>
            <person name="Wang X."/>
            <person name="Xie B."/>
            <person name="Ni P."/>
            <person name="Ren Y."/>
            <person name="Zhu H."/>
            <person name="Li J."/>
            <person name="Lin K."/>
            <person name="Jin W."/>
            <person name="Fei Z."/>
            <person name="Li G."/>
            <person name="Staub J."/>
            <person name="Kilian A."/>
            <person name="van der Vossen E.A."/>
            <person name="Wu Y."/>
            <person name="Guo J."/>
            <person name="He J."/>
            <person name="Jia Z."/>
            <person name="Ren Y."/>
            <person name="Tian G."/>
            <person name="Lu Y."/>
            <person name="Ruan J."/>
            <person name="Qian W."/>
            <person name="Wang M."/>
            <person name="Huang Q."/>
            <person name="Li B."/>
            <person name="Xuan Z."/>
            <person name="Cao J."/>
            <person name="Asan"/>
            <person name="Wu Z."/>
            <person name="Zhang J."/>
            <person name="Cai Q."/>
            <person name="Bai Y."/>
            <person name="Zhao B."/>
            <person name="Han Y."/>
            <person name="Li Y."/>
            <person name="Li X."/>
            <person name="Wang S."/>
            <person name="Shi Q."/>
            <person name="Liu S."/>
            <person name="Cho W.K."/>
            <person name="Kim J.Y."/>
            <person name="Xu Y."/>
            <person name="Heller-Uszynska K."/>
            <person name="Miao H."/>
            <person name="Cheng Z."/>
            <person name="Zhang S."/>
            <person name="Wu J."/>
            <person name="Yang Y."/>
            <person name="Kang H."/>
            <person name="Li M."/>
            <person name="Liang H."/>
            <person name="Ren X."/>
            <person name="Shi Z."/>
            <person name="Wen M."/>
            <person name="Jian M."/>
            <person name="Yang H."/>
            <person name="Zhang G."/>
            <person name="Yang Z."/>
            <person name="Chen R."/>
            <person name="Liu S."/>
            <person name="Li J."/>
            <person name="Ma L."/>
            <person name="Liu H."/>
            <person name="Zhou Y."/>
            <person name="Zhao J."/>
            <person name="Fang X."/>
            <person name="Li G."/>
            <person name="Fang L."/>
            <person name="Li Y."/>
            <person name="Liu D."/>
            <person name="Zheng H."/>
            <person name="Zhang Y."/>
            <person name="Qin N."/>
            <person name="Li Z."/>
            <person name="Yang G."/>
            <person name="Yang S."/>
            <person name="Bolund L."/>
            <person name="Kristiansen K."/>
            <person name="Zheng H."/>
            <person name="Li S."/>
            <person name="Zhang X."/>
            <person name="Yang H."/>
            <person name="Wang J."/>
            <person name="Sun R."/>
            <person name="Zhang B."/>
            <person name="Jiang S."/>
            <person name="Wang J."/>
            <person name="Du Y."/>
            <person name="Li S."/>
        </authorList>
    </citation>
    <scope>NUCLEOTIDE SEQUENCE [LARGE SCALE GENOMIC DNA]</scope>
    <source>
        <strain evidence="3">cv. 9930</strain>
    </source>
</reference>
<dbReference type="Proteomes" id="UP000029981">
    <property type="component" value="Chromosome 1"/>
</dbReference>
<reference evidence="2 3" key="2">
    <citation type="journal article" date="2009" name="PLoS ONE">
        <title>An integrated genetic and cytogenetic map of the cucumber genome.</title>
        <authorList>
            <person name="Ren Y."/>
            <person name="Zhang Z."/>
            <person name="Liu J."/>
            <person name="Staub J.E."/>
            <person name="Han Y."/>
            <person name="Cheng Z."/>
            <person name="Li X."/>
            <person name="Lu J."/>
            <person name="Miao H."/>
            <person name="Kang H."/>
            <person name="Xie B."/>
            <person name="Gu X."/>
            <person name="Wang X."/>
            <person name="Du Y."/>
            <person name="Jin W."/>
            <person name="Huang S."/>
        </authorList>
    </citation>
    <scope>NUCLEOTIDE SEQUENCE [LARGE SCALE GENOMIC DNA]</scope>
    <source>
        <strain evidence="3">cv. 9930</strain>
    </source>
</reference>